<feature type="region of interest" description="Disordered" evidence="1">
    <location>
        <begin position="1"/>
        <end position="20"/>
    </location>
</feature>
<gene>
    <name evidence="4" type="ORF">SSPO_079260</name>
</gene>
<reference evidence="4 5" key="1">
    <citation type="journal article" date="2020" name="Int. J. Syst. Evol. Microbiol.">
        <title>Reclassification of Streptomyces castelarensis and Streptomyces sporoclivatus as later heterotypic synonyms of Streptomyces antimycoticus.</title>
        <authorList>
            <person name="Komaki H."/>
            <person name="Tamura T."/>
        </authorList>
    </citation>
    <scope>NUCLEOTIDE SEQUENCE [LARGE SCALE GENOMIC DNA]</scope>
    <source>
        <strain evidence="4 5">NBRC 100767</strain>
    </source>
</reference>
<keyword evidence="2" id="KW-1133">Transmembrane helix</keyword>
<evidence type="ECO:0000259" key="3">
    <source>
        <dbReference type="Pfam" id="PF00689"/>
    </source>
</evidence>
<evidence type="ECO:0000313" key="5">
    <source>
        <dbReference type="Proteomes" id="UP000463951"/>
    </source>
</evidence>
<organism evidence="4 5">
    <name type="scientific">Streptomyces antimycoticus</name>
    <dbReference type="NCBI Taxonomy" id="68175"/>
    <lineage>
        <taxon>Bacteria</taxon>
        <taxon>Bacillati</taxon>
        <taxon>Actinomycetota</taxon>
        <taxon>Actinomycetes</taxon>
        <taxon>Kitasatosporales</taxon>
        <taxon>Streptomycetaceae</taxon>
        <taxon>Streptomyces</taxon>
        <taxon>Streptomyces violaceusniger group</taxon>
    </lineage>
</organism>
<sequence>MSAPCRSGAGSPEASIPPPSGCGRRCGPCDVRRFLLYALAGGTAEIPVMLLGPFLGMPLLLLPAQILWISLLTHGLPGVALGAEPGAPDVMRHPPRPPEESVLGAGLWPRILAMGAFVATRHPGGRGLGGRPAAPGSP</sequence>
<feature type="transmembrane region" description="Helical" evidence="2">
    <location>
        <begin position="61"/>
        <end position="83"/>
    </location>
</feature>
<dbReference type="Gene3D" id="1.20.1110.10">
    <property type="entry name" value="Calcium-transporting ATPase, transmembrane domain"/>
    <property type="match status" value="1"/>
</dbReference>
<keyword evidence="2" id="KW-0472">Membrane</keyword>
<name>A0A499UYS3_9ACTN</name>
<evidence type="ECO:0000256" key="1">
    <source>
        <dbReference type="SAM" id="MobiDB-lite"/>
    </source>
</evidence>
<keyword evidence="2" id="KW-0812">Transmembrane</keyword>
<dbReference type="InterPro" id="IPR006068">
    <property type="entry name" value="ATPase_P-typ_cation-transptr_C"/>
</dbReference>
<evidence type="ECO:0000256" key="2">
    <source>
        <dbReference type="SAM" id="Phobius"/>
    </source>
</evidence>
<protein>
    <recommendedName>
        <fullName evidence="3">Cation-transporting P-type ATPase C-terminal domain-containing protein</fullName>
    </recommendedName>
</protein>
<dbReference type="Pfam" id="PF00689">
    <property type="entry name" value="Cation_ATPase_C"/>
    <property type="match status" value="1"/>
</dbReference>
<feature type="transmembrane region" description="Helical" evidence="2">
    <location>
        <begin position="34"/>
        <end position="55"/>
    </location>
</feature>
<dbReference type="EMBL" id="AP019620">
    <property type="protein sequence ID" value="BBJ45208.1"/>
    <property type="molecule type" value="Genomic_DNA"/>
</dbReference>
<evidence type="ECO:0000313" key="4">
    <source>
        <dbReference type="EMBL" id="BBJ45208.1"/>
    </source>
</evidence>
<dbReference type="InterPro" id="IPR023298">
    <property type="entry name" value="ATPase_P-typ_TM_dom_sf"/>
</dbReference>
<dbReference type="Proteomes" id="UP000463951">
    <property type="component" value="Chromosome"/>
</dbReference>
<dbReference type="SUPFAM" id="SSF81665">
    <property type="entry name" value="Calcium ATPase, transmembrane domain M"/>
    <property type="match status" value="1"/>
</dbReference>
<feature type="domain" description="Cation-transporting P-type ATPase C-terminal" evidence="3">
    <location>
        <begin position="58"/>
        <end position="119"/>
    </location>
</feature>
<accession>A0A499UYS3</accession>
<dbReference type="AlphaFoldDB" id="A0A499UYS3"/>
<proteinExistence type="predicted"/>